<dbReference type="InterPro" id="IPR019800">
    <property type="entry name" value="Glyco_hydro_3_AS"/>
</dbReference>
<name>A0A9N9YDD4_9HYPO</name>
<keyword evidence="6" id="KW-0325">Glycoprotein</keyword>
<dbReference type="Gene3D" id="3.40.50.1700">
    <property type="entry name" value="Glycoside hydrolase family 3 C-terminal domain"/>
    <property type="match status" value="1"/>
</dbReference>
<dbReference type="SUPFAM" id="SSF51445">
    <property type="entry name" value="(Trans)glycosidases"/>
    <property type="match status" value="1"/>
</dbReference>
<keyword evidence="9 10" id="KW-0624">Polysaccharide degradation</keyword>
<dbReference type="Gene3D" id="2.60.120.260">
    <property type="entry name" value="Galactose-binding domain-like"/>
    <property type="match status" value="1"/>
</dbReference>
<reference evidence="13" key="1">
    <citation type="submission" date="2019-06" db="EMBL/GenBank/DDBJ databases">
        <authorList>
            <person name="Broberg M."/>
        </authorList>
    </citation>
    <scope>NUCLEOTIDE SEQUENCE [LARGE SCALE GENOMIC DNA]</scope>
</reference>
<protein>
    <recommendedName>
        <fullName evidence="4 10">beta-glucosidase</fullName>
        <ecNumber evidence="4 10">3.2.1.21</ecNumber>
    </recommendedName>
</protein>
<keyword evidence="8 10" id="KW-0326">Glycosidase</keyword>
<dbReference type="InterPro" id="IPR002772">
    <property type="entry name" value="Glyco_hydro_3_C"/>
</dbReference>
<dbReference type="OrthoDB" id="47059at2759"/>
<keyword evidence="13" id="KW-1185">Reference proteome</keyword>
<dbReference type="AlphaFoldDB" id="A0A9N9YDD4"/>
<organism evidence="12 13">
    <name type="scientific">Clonostachys byssicola</name>
    <dbReference type="NCBI Taxonomy" id="160290"/>
    <lineage>
        <taxon>Eukaryota</taxon>
        <taxon>Fungi</taxon>
        <taxon>Dikarya</taxon>
        <taxon>Ascomycota</taxon>
        <taxon>Pezizomycotina</taxon>
        <taxon>Sordariomycetes</taxon>
        <taxon>Hypocreomycetidae</taxon>
        <taxon>Hypocreales</taxon>
        <taxon>Bionectriaceae</taxon>
        <taxon>Clonostachys</taxon>
    </lineage>
</organism>
<dbReference type="PROSITE" id="PS00775">
    <property type="entry name" value="GLYCOSYL_HYDROL_F3"/>
    <property type="match status" value="1"/>
</dbReference>
<dbReference type="InterPro" id="IPR036962">
    <property type="entry name" value="Glyco_hydro_3_N_sf"/>
</dbReference>
<evidence type="ECO:0000256" key="5">
    <source>
        <dbReference type="ARBA" id="ARBA00022801"/>
    </source>
</evidence>
<dbReference type="InterPro" id="IPR001764">
    <property type="entry name" value="Glyco_hydro_3_N"/>
</dbReference>
<evidence type="ECO:0000256" key="1">
    <source>
        <dbReference type="ARBA" id="ARBA00000448"/>
    </source>
</evidence>
<evidence type="ECO:0000256" key="4">
    <source>
        <dbReference type="ARBA" id="ARBA00012744"/>
    </source>
</evidence>
<dbReference type="InterPro" id="IPR026891">
    <property type="entry name" value="Fn3-like"/>
</dbReference>
<dbReference type="SMART" id="SM01217">
    <property type="entry name" value="Fn3_like"/>
    <property type="match status" value="1"/>
</dbReference>
<gene>
    <name evidence="12" type="ORF">CBYS24578_00009820</name>
</gene>
<dbReference type="InterPro" id="IPR017853">
    <property type="entry name" value="GH"/>
</dbReference>
<dbReference type="EMBL" id="CABFNO020001565">
    <property type="protein sequence ID" value="CAH0003812.1"/>
    <property type="molecule type" value="Genomic_DNA"/>
</dbReference>
<dbReference type="Gene3D" id="2.60.40.10">
    <property type="entry name" value="Immunoglobulins"/>
    <property type="match status" value="1"/>
</dbReference>
<evidence type="ECO:0000313" key="12">
    <source>
        <dbReference type="EMBL" id="CAH0003812.1"/>
    </source>
</evidence>
<feature type="domain" description="PA14" evidence="11">
    <location>
        <begin position="388"/>
        <end position="557"/>
    </location>
</feature>
<sequence>MRDIKVDELLGKLTLEEKISLLAGGSAWVTKPIPEKGIPCVKTTDGPNGARGSRIKDGESAACFPAACSVAATFDIDIAHRIGVALGEEARTKGARSLLAPTVCIHRHPLGGRNFESFSEDPFLSGQMGIANVIGLQSTGVSATVKHFAANEQETQRLNVNAVVAERPLREIYLKPFEMIVKNANPWAIMTSYNKINGHHADSNLFLLQQVLRGEWKWDGLIMSDWGGINSTAASLNAGVDLEMPGPARWRKKPAVLAAMQDGELTEATINERARHILLFLKQLRCFDEPTYSDPGEEAINKPEHAALIREAGSKGIVLLKNQDECLPLTKGKLRGKKVAAFGYAKQCLAHGGGSASVKPHYRISPWDALQEALRGWDVELSYARGAHTFRQLPLLVDNVYDLTGNPGFTYNVCEIGNPTPKETIHGYDKSEMSLLDGHTLENVEVNLMAIFRPRETAAYYFTLSSLGVAQLSIDDKIVLQQNENCNDAMGFLFGGVPVPLVKVHMEKGKQYSIHIHASPLTSTKVQDLGFLEGQVGVRLGHMSSVEYEADVLSEAVDLAKESDYSIIFVGNDPSWETEGQDQASFHLPKEGSQDKLVAAVAAVCPRTVVVNSTGVATALPWINQVQGLIHTWFPGQEAGNSIVDVLTGAQNPEGHLPCTFPKRLEGCPAYGNFPGTYNSTDGFQVNYEEGVFVGYRHFDRLSPEKVNFPFGFGLSYTSFEISNLNIEKPLDNLYTLTAKVTNVGKVKGGIAVQAYVGRHAQLPDDLVKVLVGFKKVTLDAGQSSAVEIPIATRDFAIWDEKLQKWLVESGDYVFSVAKSCMDILATSTIAVERSIYEP</sequence>
<dbReference type="Pfam" id="PF07691">
    <property type="entry name" value="PA14"/>
    <property type="match status" value="1"/>
</dbReference>
<keyword evidence="5 10" id="KW-0378">Hydrolase</keyword>
<evidence type="ECO:0000256" key="9">
    <source>
        <dbReference type="ARBA" id="ARBA00023326"/>
    </source>
</evidence>
<dbReference type="InterPro" id="IPR037524">
    <property type="entry name" value="PA14/GLEYA"/>
</dbReference>
<dbReference type="Pfam" id="PF00933">
    <property type="entry name" value="Glyco_hydro_3"/>
    <property type="match status" value="1"/>
</dbReference>
<dbReference type="Pfam" id="PF01915">
    <property type="entry name" value="Glyco_hydro_3_C"/>
    <property type="match status" value="1"/>
</dbReference>
<dbReference type="Gene3D" id="3.20.20.300">
    <property type="entry name" value="Glycoside hydrolase, family 3, N-terminal domain"/>
    <property type="match status" value="1"/>
</dbReference>
<dbReference type="Proteomes" id="UP000754883">
    <property type="component" value="Unassembled WGS sequence"/>
</dbReference>
<dbReference type="SUPFAM" id="SSF56988">
    <property type="entry name" value="Anthrax protective antigen"/>
    <property type="match status" value="1"/>
</dbReference>
<dbReference type="InterPro" id="IPR013783">
    <property type="entry name" value="Ig-like_fold"/>
</dbReference>
<accession>A0A9N9YDD4</accession>
<evidence type="ECO:0000256" key="10">
    <source>
        <dbReference type="RuleBase" id="RU361161"/>
    </source>
</evidence>
<evidence type="ECO:0000256" key="7">
    <source>
        <dbReference type="ARBA" id="ARBA00023277"/>
    </source>
</evidence>
<reference evidence="12 13" key="2">
    <citation type="submission" date="2021-10" db="EMBL/GenBank/DDBJ databases">
        <authorList>
            <person name="Piombo E."/>
        </authorList>
    </citation>
    <scope>NUCLEOTIDE SEQUENCE [LARGE SCALE GENOMIC DNA]</scope>
</reference>
<evidence type="ECO:0000313" key="13">
    <source>
        <dbReference type="Proteomes" id="UP000754883"/>
    </source>
</evidence>
<evidence type="ECO:0000256" key="6">
    <source>
        <dbReference type="ARBA" id="ARBA00023180"/>
    </source>
</evidence>
<dbReference type="GO" id="GO:0009251">
    <property type="term" value="P:glucan catabolic process"/>
    <property type="evidence" value="ECO:0007669"/>
    <property type="project" value="TreeGrafter"/>
</dbReference>
<comment type="similarity">
    <text evidence="3 10">Belongs to the glycosyl hydrolase 3 family.</text>
</comment>
<comment type="pathway">
    <text evidence="2 10">Glycan metabolism; cellulose degradation.</text>
</comment>
<dbReference type="InterPro" id="IPR050288">
    <property type="entry name" value="Cellulose_deg_GH3"/>
</dbReference>
<evidence type="ECO:0000256" key="8">
    <source>
        <dbReference type="ARBA" id="ARBA00023295"/>
    </source>
</evidence>
<dbReference type="PANTHER" id="PTHR42715">
    <property type="entry name" value="BETA-GLUCOSIDASE"/>
    <property type="match status" value="1"/>
</dbReference>
<dbReference type="SUPFAM" id="SSF52279">
    <property type="entry name" value="Beta-D-glucan exohydrolase, C-terminal domain"/>
    <property type="match status" value="1"/>
</dbReference>
<evidence type="ECO:0000259" key="11">
    <source>
        <dbReference type="PROSITE" id="PS51820"/>
    </source>
</evidence>
<dbReference type="PROSITE" id="PS51820">
    <property type="entry name" value="PA14"/>
    <property type="match status" value="1"/>
</dbReference>
<dbReference type="PANTHER" id="PTHR42715:SF3">
    <property type="entry name" value="BETA-GLUCOSIDASE B-RELATED"/>
    <property type="match status" value="1"/>
</dbReference>
<dbReference type="Pfam" id="PF14310">
    <property type="entry name" value="Fn3-like"/>
    <property type="match status" value="1"/>
</dbReference>
<dbReference type="InterPro" id="IPR036881">
    <property type="entry name" value="Glyco_hydro_3_C_sf"/>
</dbReference>
<evidence type="ECO:0000256" key="3">
    <source>
        <dbReference type="ARBA" id="ARBA00005336"/>
    </source>
</evidence>
<dbReference type="InterPro" id="IPR011658">
    <property type="entry name" value="PA14_dom"/>
</dbReference>
<evidence type="ECO:0000256" key="2">
    <source>
        <dbReference type="ARBA" id="ARBA00004987"/>
    </source>
</evidence>
<comment type="catalytic activity">
    <reaction evidence="1 10">
        <text>Hydrolysis of terminal, non-reducing beta-D-glucosyl residues with release of beta-D-glucose.</text>
        <dbReference type="EC" id="3.2.1.21"/>
    </reaction>
</comment>
<dbReference type="PRINTS" id="PR00133">
    <property type="entry name" value="GLHYDRLASE3"/>
</dbReference>
<comment type="caution">
    <text evidence="12">The sequence shown here is derived from an EMBL/GenBank/DDBJ whole genome shotgun (WGS) entry which is preliminary data.</text>
</comment>
<keyword evidence="7 10" id="KW-0119">Carbohydrate metabolism</keyword>
<dbReference type="GO" id="GO:0008422">
    <property type="term" value="F:beta-glucosidase activity"/>
    <property type="evidence" value="ECO:0007669"/>
    <property type="project" value="UniProtKB-EC"/>
</dbReference>
<dbReference type="EC" id="3.2.1.21" evidence="4 10"/>
<proteinExistence type="inferred from homology"/>